<dbReference type="Gene3D" id="3.40.50.1820">
    <property type="entry name" value="alpha/beta hydrolase"/>
    <property type="match status" value="1"/>
</dbReference>
<keyword evidence="3" id="KW-0964">Secreted</keyword>
<dbReference type="EC" id="3.4.16.-" evidence="4"/>
<comment type="subcellular location">
    <subcellularLocation>
        <location evidence="1">Secreted</location>
    </subcellularLocation>
</comment>
<dbReference type="GO" id="GO:0004185">
    <property type="term" value="F:serine-type carboxypeptidase activity"/>
    <property type="evidence" value="ECO:0007669"/>
    <property type="project" value="UniProtKB-UniRule"/>
</dbReference>
<name>A0A7J9IHT5_9ROSI</name>
<evidence type="ECO:0000313" key="6">
    <source>
        <dbReference type="Proteomes" id="UP000593575"/>
    </source>
</evidence>
<feature type="signal peptide" evidence="4">
    <location>
        <begin position="1"/>
        <end position="21"/>
    </location>
</feature>
<dbReference type="InterPro" id="IPR018202">
    <property type="entry name" value="Ser_caboxypep_ser_AS"/>
</dbReference>
<evidence type="ECO:0000256" key="1">
    <source>
        <dbReference type="ARBA" id="ARBA00004613"/>
    </source>
</evidence>
<keyword evidence="4" id="KW-0378">Hydrolase</keyword>
<dbReference type="InterPro" id="IPR029058">
    <property type="entry name" value="AB_hydrolase_fold"/>
</dbReference>
<reference evidence="5 6" key="1">
    <citation type="journal article" date="2019" name="Genome Biol. Evol.">
        <title>Insights into the evolution of the New World diploid cottons (Gossypium, subgenus Houzingenia) based on genome sequencing.</title>
        <authorList>
            <person name="Grover C.E."/>
            <person name="Arick M.A. 2nd"/>
            <person name="Thrash A."/>
            <person name="Conover J.L."/>
            <person name="Sanders W.S."/>
            <person name="Peterson D.G."/>
            <person name="Frelichowski J.E."/>
            <person name="Scheffler J.A."/>
            <person name="Scheffler B.E."/>
            <person name="Wendel J.F."/>
        </authorList>
    </citation>
    <scope>NUCLEOTIDE SEQUENCE [LARGE SCALE GENOMIC DNA]</scope>
    <source>
        <strain evidence="5">6</strain>
        <tissue evidence="5">Leaf</tissue>
    </source>
</reference>
<dbReference type="EMBL" id="JABFAE010000001">
    <property type="protein sequence ID" value="MBA0821690.1"/>
    <property type="molecule type" value="Genomic_DNA"/>
</dbReference>
<evidence type="ECO:0000256" key="3">
    <source>
        <dbReference type="ARBA" id="ARBA00022525"/>
    </source>
</evidence>
<dbReference type="InterPro" id="IPR001563">
    <property type="entry name" value="Peptidase_S10"/>
</dbReference>
<dbReference type="GO" id="GO:0005773">
    <property type="term" value="C:vacuole"/>
    <property type="evidence" value="ECO:0007669"/>
    <property type="project" value="TreeGrafter"/>
</dbReference>
<proteinExistence type="inferred from homology"/>
<gene>
    <name evidence="5" type="ORF">Goarm_018532</name>
</gene>
<keyword evidence="4" id="KW-0121">Carboxypeptidase</keyword>
<dbReference type="PANTHER" id="PTHR11802">
    <property type="entry name" value="SERINE PROTEASE FAMILY S10 SERINE CARBOXYPEPTIDASE"/>
    <property type="match status" value="1"/>
</dbReference>
<dbReference type="PROSITE" id="PS00131">
    <property type="entry name" value="CARBOXYPEPT_SER_SER"/>
    <property type="match status" value="1"/>
</dbReference>
<feature type="chain" id="PRO_5029942148" description="Carboxypeptidase" evidence="4">
    <location>
        <begin position="22"/>
        <end position="106"/>
    </location>
</feature>
<dbReference type="SUPFAM" id="SSF53474">
    <property type="entry name" value="alpha/beta-Hydrolases"/>
    <property type="match status" value="1"/>
</dbReference>
<dbReference type="Proteomes" id="UP000593575">
    <property type="component" value="Unassembled WGS sequence"/>
</dbReference>
<evidence type="ECO:0000313" key="5">
    <source>
        <dbReference type="EMBL" id="MBA0821690.1"/>
    </source>
</evidence>
<evidence type="ECO:0000256" key="4">
    <source>
        <dbReference type="RuleBase" id="RU361156"/>
    </source>
</evidence>
<dbReference type="PANTHER" id="PTHR11802:SF473">
    <property type="entry name" value="CARBOXYPEPTIDASE"/>
    <property type="match status" value="1"/>
</dbReference>
<evidence type="ECO:0000256" key="2">
    <source>
        <dbReference type="ARBA" id="ARBA00009431"/>
    </source>
</evidence>
<dbReference type="Pfam" id="PF00450">
    <property type="entry name" value="Peptidase_S10"/>
    <property type="match status" value="1"/>
</dbReference>
<comment type="similarity">
    <text evidence="2 4">Belongs to the peptidase S10 family.</text>
</comment>
<dbReference type="PRINTS" id="PR00724">
    <property type="entry name" value="CRBOXYPTASEC"/>
</dbReference>
<comment type="caution">
    <text evidence="5">The sequence shown here is derived from an EMBL/GenBank/DDBJ whole genome shotgun (WGS) entry which is preliminary data.</text>
</comment>
<dbReference type="AlphaFoldDB" id="A0A7J9IHT5"/>
<keyword evidence="4" id="KW-0645">Protease</keyword>
<keyword evidence="4" id="KW-0732">Signal</keyword>
<dbReference type="GO" id="GO:0006508">
    <property type="term" value="P:proteolysis"/>
    <property type="evidence" value="ECO:0007669"/>
    <property type="project" value="UniProtKB-KW"/>
</dbReference>
<organism evidence="5 6">
    <name type="scientific">Gossypium armourianum</name>
    <dbReference type="NCBI Taxonomy" id="34283"/>
    <lineage>
        <taxon>Eukaryota</taxon>
        <taxon>Viridiplantae</taxon>
        <taxon>Streptophyta</taxon>
        <taxon>Embryophyta</taxon>
        <taxon>Tracheophyta</taxon>
        <taxon>Spermatophyta</taxon>
        <taxon>Magnoliopsida</taxon>
        <taxon>eudicotyledons</taxon>
        <taxon>Gunneridae</taxon>
        <taxon>Pentapetalae</taxon>
        <taxon>rosids</taxon>
        <taxon>malvids</taxon>
        <taxon>Malvales</taxon>
        <taxon>Malvaceae</taxon>
        <taxon>Malvoideae</taxon>
        <taxon>Gossypium</taxon>
    </lineage>
</organism>
<accession>A0A7J9IHT5</accession>
<sequence>MMAKHFFVTIIIFLESPVGVGFSYSNTSSDYQHTGDKNTAKDAYAFLVNWLERFPQYETRDFYITGESYAGHYVPQLAYTIFLNNKNANQTLINLKGIAGWEWLDR</sequence>
<keyword evidence="6" id="KW-1185">Reference proteome</keyword>
<protein>
    <recommendedName>
        <fullName evidence="4">Carboxypeptidase</fullName>
        <ecNumber evidence="4">3.4.16.-</ecNumber>
    </recommendedName>
</protein>
<dbReference type="GO" id="GO:0005576">
    <property type="term" value="C:extracellular region"/>
    <property type="evidence" value="ECO:0007669"/>
    <property type="project" value="UniProtKB-SubCell"/>
</dbReference>